<feature type="region of interest" description="Disordered" evidence="1">
    <location>
        <begin position="43"/>
        <end position="74"/>
    </location>
</feature>
<feature type="compositionally biased region" description="Polar residues" evidence="1">
    <location>
        <begin position="54"/>
        <end position="63"/>
    </location>
</feature>
<evidence type="ECO:0000313" key="3">
    <source>
        <dbReference type="Proteomes" id="UP000078348"/>
    </source>
</evidence>
<dbReference type="AlphaFoldDB" id="A0A196SCV0"/>
<dbReference type="Proteomes" id="UP000078348">
    <property type="component" value="Unassembled WGS sequence"/>
</dbReference>
<name>A0A196SCV0_BLAHN</name>
<evidence type="ECO:0000313" key="2">
    <source>
        <dbReference type="EMBL" id="OAO13957.1"/>
    </source>
</evidence>
<proteinExistence type="predicted"/>
<accession>A0A196SCV0</accession>
<evidence type="ECO:0000256" key="1">
    <source>
        <dbReference type="SAM" id="MobiDB-lite"/>
    </source>
</evidence>
<keyword evidence="3" id="KW-1185">Reference proteome</keyword>
<dbReference type="EMBL" id="LXWW01000305">
    <property type="protein sequence ID" value="OAO13957.1"/>
    <property type="molecule type" value="Genomic_DNA"/>
</dbReference>
<organism evidence="2 3">
    <name type="scientific">Blastocystis sp. subtype 1 (strain ATCC 50177 / NandII)</name>
    <dbReference type="NCBI Taxonomy" id="478820"/>
    <lineage>
        <taxon>Eukaryota</taxon>
        <taxon>Sar</taxon>
        <taxon>Stramenopiles</taxon>
        <taxon>Bigyra</taxon>
        <taxon>Opalozoa</taxon>
        <taxon>Opalinata</taxon>
        <taxon>Blastocystidae</taxon>
        <taxon>Blastocystis</taxon>
    </lineage>
</organism>
<comment type="caution">
    <text evidence="2">The sequence shown here is derived from an EMBL/GenBank/DDBJ whole genome shotgun (WGS) entry which is preliminary data.</text>
</comment>
<sequence>MFSRIGCRWVHCRRKGVGATVSAVTRLYHESMKPIDANTASPAYKSKEARIGSGNRSSVSPTPKSAKPQESGKLHSLSTQRLCAMANGESVAKKELYTILSEVELRRDVCATDLELLLKGLSKRDMLLEVIRVFKDVSVKSPNIVLTVPSVELLFSAIISKRQYNLATQIWDACSYDSRRRWGIWSVYCRCLLSDQQLEAARPLLNKLQMCSYSIPSANRSVIQGLYTGKYYEECLRFFNGLLELDAKGLLLGDALSFQLAIKSAYQVHDYRQVLSIYDRMVKSNLSASRPVVYIVSSVYEQGEFWRVYYEDKIRLLRDSGIIPTKEQQIHIFAQSRLPQWLKGGSILHAFGKKKGEGILTYKSENAYFANVEKYYDPHRRLKLIALMDEVSELKGVKDTQKLLIRSLPNDAQLTSLLSGELYPTIDFSVHDSLLSIPLQSILHWKNHREDPVL</sequence>
<gene>
    <name evidence="2" type="ORF">AV274_4303</name>
</gene>
<reference evidence="2 3" key="1">
    <citation type="submission" date="2016-05" db="EMBL/GenBank/DDBJ databases">
        <title>Nuclear genome of Blastocystis sp. subtype 1 NandII.</title>
        <authorList>
            <person name="Gentekaki E."/>
            <person name="Curtis B."/>
            <person name="Stairs C."/>
            <person name="Eme L."/>
            <person name="Herman E."/>
            <person name="Klimes V."/>
            <person name="Arias M.C."/>
            <person name="Elias M."/>
            <person name="Hilliou F."/>
            <person name="Klute M."/>
            <person name="Malik S.-B."/>
            <person name="Pightling A."/>
            <person name="Rachubinski R."/>
            <person name="Salas D."/>
            <person name="Schlacht A."/>
            <person name="Suga H."/>
            <person name="Archibald J."/>
            <person name="Ball S.G."/>
            <person name="Clark G."/>
            <person name="Dacks J."/>
            <person name="Van Der Giezen M."/>
            <person name="Tsaousis A."/>
            <person name="Roger A."/>
        </authorList>
    </citation>
    <scope>NUCLEOTIDE SEQUENCE [LARGE SCALE GENOMIC DNA]</scope>
    <source>
        <strain evidence="3">ATCC 50177 / NandII</strain>
    </source>
</reference>
<protein>
    <submittedName>
        <fullName evidence="2">Uncharacterized protein</fullName>
    </submittedName>
</protein>